<evidence type="ECO:0000313" key="3">
    <source>
        <dbReference type="Proteomes" id="UP000007797"/>
    </source>
</evidence>
<dbReference type="KEGG" id="dfa:DFA_09166"/>
<evidence type="ECO:0000313" key="2">
    <source>
        <dbReference type="EMBL" id="EGG16141.1"/>
    </source>
</evidence>
<gene>
    <name evidence="2" type="ORF">DFA_09166</name>
</gene>
<evidence type="ECO:0000256" key="1">
    <source>
        <dbReference type="SAM" id="MobiDB-lite"/>
    </source>
</evidence>
<dbReference type="PROSITE" id="PS51450">
    <property type="entry name" value="LRR"/>
    <property type="match status" value="1"/>
</dbReference>
<feature type="compositionally biased region" description="Low complexity" evidence="1">
    <location>
        <begin position="58"/>
        <end position="76"/>
    </location>
</feature>
<organism evidence="2 3">
    <name type="scientific">Cavenderia fasciculata</name>
    <name type="common">Slime mold</name>
    <name type="synonym">Dictyostelium fasciculatum</name>
    <dbReference type="NCBI Taxonomy" id="261658"/>
    <lineage>
        <taxon>Eukaryota</taxon>
        <taxon>Amoebozoa</taxon>
        <taxon>Evosea</taxon>
        <taxon>Eumycetozoa</taxon>
        <taxon>Dictyostelia</taxon>
        <taxon>Acytosteliales</taxon>
        <taxon>Cavenderiaceae</taxon>
        <taxon>Cavenderia</taxon>
    </lineage>
</organism>
<dbReference type="Proteomes" id="UP000007797">
    <property type="component" value="Unassembled WGS sequence"/>
</dbReference>
<dbReference type="RefSeq" id="XP_004352594.1">
    <property type="nucleotide sequence ID" value="XM_004352542.1"/>
</dbReference>
<dbReference type="InterPro" id="IPR001611">
    <property type="entry name" value="Leu-rich_rpt"/>
</dbReference>
<protein>
    <submittedName>
        <fullName evidence="2">Uncharacterized protein</fullName>
    </submittedName>
</protein>
<dbReference type="AlphaFoldDB" id="F4Q6V9"/>
<feature type="region of interest" description="Disordered" evidence="1">
    <location>
        <begin position="58"/>
        <end position="85"/>
    </location>
</feature>
<proteinExistence type="predicted"/>
<sequence length="827" mass="96217">MKSKFKIEDIDEYQTKSSLNQLYKTDLLQICQVLKIDTINDDDTKTYIIDQILNHYNNNNNNRNNNNSNSNNNNNQDADKQQQQDNKRIYTDKELSSCIKKRLINICKDLKIEYRESDTNKTLIQYIMVYQKTEVTPTSLSGGYSLPWSIIASILTRAWNDAKYCTCIYPNGLQDLQTDLDCKIEASRDTYSFKILGQQFNSKIGQYTEQVKSNNQHCPQHAMYYRDDSLYHPWAHFDIELSEFKPIEIQWKQTMLTISKKVFHHLSTTISRTFTFPLNDENKMPREKFEKSVWSHINNQYNGIKVANRIYLPHSNQVYLDAPPWFAKSIEHVTLYDLTTFNHSNISQLVNLKSIALLGHQDPELGTLKNLTSITIDSQFYEQAIEQDLVMTLDRPMTKLLLAYPSVILKAKDIVIESLQVIRLDVDTHMALFKNTGAGQDQDKQSSPRNLPNLRHVHIEFIDEKDITNFILPDTVTTLSNSNYPYGNEDIYWRFLEINPHITSLRLTSKIVFNFEILETIGNQLKQQSKLSRIMVYSQKSLTDIQHQQLIQSNIYLNASKDMSLGQEFKKYIFYRNDQQHNQIINNNTTTLNNNNNNPTIFNNDCSTTPLLPNIIINQIIKLLWNNFESIQSNCPHHGWFDRSSLYLPLSLYNTQKSIYQLRLSKLSTISKSTRSFVFEKLFTKFGTQPLFAFKFKPFVKTIKRISTFVSSDEQLDLLQQANTIQLPSIPTITKHHPFNNLRKLNLSNLQVQSIESLQQFIEMLEIPLVKLTLPLNLRPILPFLAKHASATLKQSLESIQVEVNSNPIHLEPFQNIKHIIVMDKEN</sequence>
<accession>F4Q6V9</accession>
<dbReference type="EMBL" id="GL883024">
    <property type="protein sequence ID" value="EGG16141.1"/>
    <property type="molecule type" value="Genomic_DNA"/>
</dbReference>
<name>F4Q6V9_CACFS</name>
<dbReference type="GeneID" id="14868254"/>
<reference evidence="3" key="1">
    <citation type="journal article" date="2011" name="Genome Res.">
        <title>Phylogeny-wide analysis of social amoeba genomes highlights ancient origins for complex intercellular communication.</title>
        <authorList>
            <person name="Heidel A.J."/>
            <person name="Lawal H.M."/>
            <person name="Felder M."/>
            <person name="Schilde C."/>
            <person name="Helps N.R."/>
            <person name="Tunggal B."/>
            <person name="Rivero F."/>
            <person name="John U."/>
            <person name="Schleicher M."/>
            <person name="Eichinger L."/>
            <person name="Platzer M."/>
            <person name="Noegel A.A."/>
            <person name="Schaap P."/>
            <person name="Gloeckner G."/>
        </authorList>
    </citation>
    <scope>NUCLEOTIDE SEQUENCE [LARGE SCALE GENOMIC DNA]</scope>
    <source>
        <strain evidence="3">SH3</strain>
    </source>
</reference>
<keyword evidence="3" id="KW-1185">Reference proteome</keyword>